<evidence type="ECO:0000313" key="4">
    <source>
        <dbReference type="Proteomes" id="UP001600424"/>
    </source>
</evidence>
<feature type="compositionally biased region" description="Polar residues" evidence="1">
    <location>
        <begin position="151"/>
        <end position="178"/>
    </location>
</feature>
<evidence type="ECO:0000256" key="2">
    <source>
        <dbReference type="SAM" id="SignalP"/>
    </source>
</evidence>
<feature type="region of interest" description="Disordered" evidence="1">
    <location>
        <begin position="151"/>
        <end position="179"/>
    </location>
</feature>
<name>A0ABW6J160_STRWE</name>
<proteinExistence type="predicted"/>
<sequence>MPVCRHRTALLPALSVLLGLAAVSLAPSAAAAPLAPPAGASAAEVGPGETPVPRALTADGRPAKVGDVLKHCGTKRSACTFTIDPKLSREYVTAVKSLGNAVVNCTQSDMAVERTVTLKTGTTDNIGGEISGKIAAEGTVSASGEVTTNLSNDITSENKTPNLKDGPTSTNGTKTTVSGGAKVSGSLSAKLAFEAAFKATYSKSWTTETTETTVYKSTVKAHDMLVFGASAAMRRVAGSLVAKSGQRIIGIVVDSPSMVTSSTFVAQTYAAPAGVCGGTRPPGNTAPTPAPGPGAAPAPGPGPVSAVEVPVARAVPPGAQPKRAVVLPADAS</sequence>
<accession>A0ABW6J160</accession>
<evidence type="ECO:0000256" key="1">
    <source>
        <dbReference type="SAM" id="MobiDB-lite"/>
    </source>
</evidence>
<organism evidence="3 4">
    <name type="scientific">Streptomyces wedmorensis</name>
    <dbReference type="NCBI Taxonomy" id="43759"/>
    <lineage>
        <taxon>Bacteria</taxon>
        <taxon>Bacillati</taxon>
        <taxon>Actinomycetota</taxon>
        <taxon>Actinomycetes</taxon>
        <taxon>Kitasatosporales</taxon>
        <taxon>Streptomycetaceae</taxon>
        <taxon>Streptomyces</taxon>
    </lineage>
</organism>
<reference evidence="3 4" key="1">
    <citation type="submission" date="2024-09" db="EMBL/GenBank/DDBJ databases">
        <title>The Natural Products Discovery Center: Release of the First 8490 Sequenced Strains for Exploring Actinobacteria Biosynthetic Diversity.</title>
        <authorList>
            <person name="Kalkreuter E."/>
            <person name="Kautsar S.A."/>
            <person name="Yang D."/>
            <person name="Bader C.D."/>
            <person name="Teijaro C.N."/>
            <person name="Fluegel L."/>
            <person name="Davis C.M."/>
            <person name="Simpson J.R."/>
            <person name="Lauterbach L."/>
            <person name="Steele A.D."/>
            <person name="Gui C."/>
            <person name="Meng S."/>
            <person name="Li G."/>
            <person name="Viehrig K."/>
            <person name="Ye F."/>
            <person name="Su P."/>
            <person name="Kiefer A.F."/>
            <person name="Nichols A."/>
            <person name="Cepeda A.J."/>
            <person name="Yan W."/>
            <person name="Fan B."/>
            <person name="Jiang Y."/>
            <person name="Adhikari A."/>
            <person name="Zheng C.-J."/>
            <person name="Schuster L."/>
            <person name="Cowan T.M."/>
            <person name="Smanski M.J."/>
            <person name="Chevrette M.G."/>
            <person name="De Carvalho L.P.S."/>
            <person name="Shen B."/>
        </authorList>
    </citation>
    <scope>NUCLEOTIDE SEQUENCE [LARGE SCALE GENOMIC DNA]</scope>
    <source>
        <strain evidence="3 4">NPDC056472</strain>
    </source>
</reference>
<feature type="compositionally biased region" description="Pro residues" evidence="1">
    <location>
        <begin position="288"/>
        <end position="302"/>
    </location>
</feature>
<feature type="region of interest" description="Disordered" evidence="1">
    <location>
        <begin position="280"/>
        <end position="306"/>
    </location>
</feature>
<feature type="region of interest" description="Disordered" evidence="1">
    <location>
        <begin position="36"/>
        <end position="57"/>
    </location>
</feature>
<keyword evidence="2" id="KW-0732">Signal</keyword>
<dbReference type="Proteomes" id="UP001600424">
    <property type="component" value="Unassembled WGS sequence"/>
</dbReference>
<feature type="signal peptide" evidence="2">
    <location>
        <begin position="1"/>
        <end position="31"/>
    </location>
</feature>
<feature type="chain" id="PRO_5047345389" description="DUF5666 domain-containing protein" evidence="2">
    <location>
        <begin position="32"/>
        <end position="332"/>
    </location>
</feature>
<keyword evidence="4" id="KW-1185">Reference proteome</keyword>
<evidence type="ECO:0008006" key="5">
    <source>
        <dbReference type="Google" id="ProtNLM"/>
    </source>
</evidence>
<protein>
    <recommendedName>
        <fullName evidence="5">DUF5666 domain-containing protein</fullName>
    </recommendedName>
</protein>
<comment type="caution">
    <text evidence="3">The sequence shown here is derived from an EMBL/GenBank/DDBJ whole genome shotgun (WGS) entry which is preliminary data.</text>
</comment>
<dbReference type="RefSeq" id="WP_386252182.1">
    <property type="nucleotide sequence ID" value="NZ_JBHTRV010000019.1"/>
</dbReference>
<gene>
    <name evidence="3" type="ORF">ACFQ63_24005</name>
</gene>
<evidence type="ECO:0000313" key="3">
    <source>
        <dbReference type="EMBL" id="MFE5982770.1"/>
    </source>
</evidence>
<dbReference type="EMBL" id="JBHTRV010000019">
    <property type="protein sequence ID" value="MFE5982770.1"/>
    <property type="molecule type" value="Genomic_DNA"/>
</dbReference>